<dbReference type="AlphaFoldDB" id="A0A7X1FQL5"/>
<dbReference type="PANTHER" id="PTHR33490:SF3">
    <property type="entry name" value="CONSERVED INTEGRAL MEMBRANE PROTEIN"/>
    <property type="match status" value="1"/>
</dbReference>
<dbReference type="Proteomes" id="UP000566813">
    <property type="component" value="Unassembled WGS sequence"/>
</dbReference>
<dbReference type="SMART" id="SM00460">
    <property type="entry name" value="TGc"/>
    <property type="match status" value="1"/>
</dbReference>
<dbReference type="Pfam" id="PF01841">
    <property type="entry name" value="Transglut_core"/>
    <property type="match status" value="1"/>
</dbReference>
<gene>
    <name evidence="2" type="ORF">H7F51_06515</name>
</gene>
<organism evidence="2 3">
    <name type="scientific">Novosphingobium flavum</name>
    <dbReference type="NCBI Taxonomy" id="1778672"/>
    <lineage>
        <taxon>Bacteria</taxon>
        <taxon>Pseudomonadati</taxon>
        <taxon>Pseudomonadota</taxon>
        <taxon>Alphaproteobacteria</taxon>
        <taxon>Sphingomonadales</taxon>
        <taxon>Sphingomonadaceae</taxon>
        <taxon>Novosphingobium</taxon>
    </lineage>
</organism>
<dbReference type="InterPro" id="IPR002931">
    <property type="entry name" value="Transglutaminase-like"/>
</dbReference>
<protein>
    <submittedName>
        <fullName evidence="2">Transglutaminase domain-containing protein</fullName>
    </submittedName>
</protein>
<feature type="domain" description="Transglutaminase-like" evidence="1">
    <location>
        <begin position="262"/>
        <end position="323"/>
    </location>
</feature>
<dbReference type="RefSeq" id="WP_185663429.1">
    <property type="nucleotide sequence ID" value="NZ_JACLAW010000004.1"/>
</dbReference>
<evidence type="ECO:0000313" key="3">
    <source>
        <dbReference type="Proteomes" id="UP000566813"/>
    </source>
</evidence>
<accession>A0A7X1FQL5</accession>
<comment type="caution">
    <text evidence="2">The sequence shown here is derived from an EMBL/GenBank/DDBJ whole genome shotgun (WGS) entry which is preliminary data.</text>
</comment>
<dbReference type="SUPFAM" id="SSF54001">
    <property type="entry name" value="Cysteine proteinases"/>
    <property type="match status" value="1"/>
</dbReference>
<evidence type="ECO:0000313" key="2">
    <source>
        <dbReference type="EMBL" id="MBC2665165.1"/>
    </source>
</evidence>
<dbReference type="Gene3D" id="3.10.620.30">
    <property type="match status" value="1"/>
</dbReference>
<keyword evidence="3" id="KW-1185">Reference proteome</keyword>
<dbReference type="InterPro" id="IPR038765">
    <property type="entry name" value="Papain-like_cys_pep_sf"/>
</dbReference>
<reference evidence="2 3" key="1">
    <citation type="submission" date="2020-08" db="EMBL/GenBank/DDBJ databases">
        <title>The genome sequence of type strain Novosphingobium flavum NBRC 111647.</title>
        <authorList>
            <person name="Liu Y."/>
        </authorList>
    </citation>
    <scope>NUCLEOTIDE SEQUENCE [LARGE SCALE GENOMIC DNA]</scope>
    <source>
        <strain evidence="2 3">NBRC 111647</strain>
    </source>
</reference>
<sequence length="403" mass="44218">MIEATGQAFGDRYRTLTEAQVIATMLLEGHAHCPDLAAASAEAASALGRLARAGLGRRQNGNGYLYDPVEVATFVKLAGLREEDDYWERCYVATLRRFVTDLAAETASTRRVRYRRHFDTSRIEAGKTLRLRMPLPLAGRYAGLAVSPELPAEAAGHRVSDGRLEVRVAASGAAEIALGARLDLELGPPPCEGPAEGDLYLRAKEGLVVISPAVAELALRLSGTGTPHRAAVRAFWEYLVGNFIFCPVHYDQVPAEAPLDWVLEKRVYDCQLASALLVGLCRARGIPARLVGGHFLYRRSPTNHYWAEVWLDDSGWTPFDFIGWDLSRGGRDEDWRDRFAGQVDPRLITECLPQSFTGAIGVPIPEIWFMLRTMEGTGAQLRLAGANGETVYRDSVAILEAPA</sequence>
<name>A0A7X1FQL5_9SPHN</name>
<dbReference type="EMBL" id="JACLAW010000004">
    <property type="protein sequence ID" value="MBC2665165.1"/>
    <property type="molecule type" value="Genomic_DNA"/>
</dbReference>
<proteinExistence type="predicted"/>
<evidence type="ECO:0000259" key="1">
    <source>
        <dbReference type="SMART" id="SM00460"/>
    </source>
</evidence>
<dbReference type="PANTHER" id="PTHR33490">
    <property type="entry name" value="BLR5614 PROTEIN-RELATED"/>
    <property type="match status" value="1"/>
</dbReference>